<gene>
    <name evidence="2" type="ORF">Scep_006932</name>
</gene>
<comment type="caution">
    <text evidence="2">The sequence shown here is derived from an EMBL/GenBank/DDBJ whole genome shotgun (WGS) entry which is preliminary data.</text>
</comment>
<dbReference type="Proteomes" id="UP001419268">
    <property type="component" value="Unassembled WGS sequence"/>
</dbReference>
<feature type="region of interest" description="Disordered" evidence="1">
    <location>
        <begin position="73"/>
        <end position="95"/>
    </location>
</feature>
<dbReference type="AlphaFoldDB" id="A0AAP0KA42"/>
<accession>A0AAP0KA42</accession>
<name>A0AAP0KA42_9MAGN</name>
<sequence>MGVESEKQKGKRNGKCTSLMGLKDVHFPYMRCWGLNLSGSGKQKINQTNLILLPTYASPPPPTAAVDHHLRSPTARLTPPTSPPPPLSARATSPPLRRASLRRLRRHPASSTAPNLPSFNNLAHKVITHLRNSSIPILPPLQLRFVRAEAEFASPSLPTSAPYSLVGLPISPASPAARPRRLPPPASNSAPPRPPHLHHLLYNQIRPYSRRAIRTEKRRGRRRKGGGGWPAVDDDATLLMVGARCVGGEWCRFV</sequence>
<feature type="compositionally biased region" description="Basic residues" evidence="1">
    <location>
        <begin position="211"/>
        <end position="225"/>
    </location>
</feature>
<evidence type="ECO:0000256" key="1">
    <source>
        <dbReference type="SAM" id="MobiDB-lite"/>
    </source>
</evidence>
<dbReference type="EMBL" id="JBBNAG010000003">
    <property type="protein sequence ID" value="KAK9148175.1"/>
    <property type="molecule type" value="Genomic_DNA"/>
</dbReference>
<feature type="region of interest" description="Disordered" evidence="1">
    <location>
        <begin position="211"/>
        <end position="231"/>
    </location>
</feature>
<evidence type="ECO:0000313" key="2">
    <source>
        <dbReference type="EMBL" id="KAK9148175.1"/>
    </source>
</evidence>
<reference evidence="2 3" key="1">
    <citation type="submission" date="2024-01" db="EMBL/GenBank/DDBJ databases">
        <title>Genome assemblies of Stephania.</title>
        <authorList>
            <person name="Yang L."/>
        </authorList>
    </citation>
    <scope>NUCLEOTIDE SEQUENCE [LARGE SCALE GENOMIC DNA]</scope>
    <source>
        <strain evidence="2">JXDWG</strain>
        <tissue evidence="2">Leaf</tissue>
    </source>
</reference>
<evidence type="ECO:0000313" key="3">
    <source>
        <dbReference type="Proteomes" id="UP001419268"/>
    </source>
</evidence>
<protein>
    <submittedName>
        <fullName evidence="2">Uncharacterized protein</fullName>
    </submittedName>
</protein>
<organism evidence="2 3">
    <name type="scientific">Stephania cephalantha</name>
    <dbReference type="NCBI Taxonomy" id="152367"/>
    <lineage>
        <taxon>Eukaryota</taxon>
        <taxon>Viridiplantae</taxon>
        <taxon>Streptophyta</taxon>
        <taxon>Embryophyta</taxon>
        <taxon>Tracheophyta</taxon>
        <taxon>Spermatophyta</taxon>
        <taxon>Magnoliopsida</taxon>
        <taxon>Ranunculales</taxon>
        <taxon>Menispermaceae</taxon>
        <taxon>Menispermoideae</taxon>
        <taxon>Cissampelideae</taxon>
        <taxon>Stephania</taxon>
    </lineage>
</organism>
<feature type="region of interest" description="Disordered" evidence="1">
    <location>
        <begin position="175"/>
        <end position="196"/>
    </location>
</feature>
<keyword evidence="3" id="KW-1185">Reference proteome</keyword>
<feature type="compositionally biased region" description="Pro residues" evidence="1">
    <location>
        <begin position="182"/>
        <end position="194"/>
    </location>
</feature>
<proteinExistence type="predicted"/>